<dbReference type="InterPro" id="IPR011611">
    <property type="entry name" value="PfkB_dom"/>
</dbReference>
<gene>
    <name evidence="4" type="ORF">AOZ06_29600</name>
</gene>
<dbReference type="EMBL" id="CP012752">
    <property type="protein sequence ID" value="ALG10496.1"/>
    <property type="molecule type" value="Genomic_DNA"/>
</dbReference>
<dbReference type="InterPro" id="IPR002173">
    <property type="entry name" value="Carboh/pur_kinase_PfkB_CS"/>
</dbReference>
<dbReference type="SUPFAM" id="SSF53613">
    <property type="entry name" value="Ribokinase-like"/>
    <property type="match status" value="1"/>
</dbReference>
<name>A0A0N9I791_9PSEU</name>
<dbReference type="GO" id="GO:0033786">
    <property type="term" value="F:heptose-1-phosphate adenylyltransferase activity"/>
    <property type="evidence" value="ECO:0007669"/>
    <property type="project" value="TreeGrafter"/>
</dbReference>
<evidence type="ECO:0000256" key="1">
    <source>
        <dbReference type="ARBA" id="ARBA00022679"/>
    </source>
</evidence>
<protein>
    <recommendedName>
        <fullName evidence="3">Carbohydrate kinase PfkB domain-containing protein</fullName>
    </recommendedName>
</protein>
<dbReference type="InterPro" id="IPR029056">
    <property type="entry name" value="Ribokinase-like"/>
</dbReference>
<dbReference type="PANTHER" id="PTHR46969">
    <property type="entry name" value="BIFUNCTIONAL PROTEIN HLDE"/>
    <property type="match status" value="1"/>
</dbReference>
<dbReference type="Proteomes" id="UP000063699">
    <property type="component" value="Chromosome"/>
</dbReference>
<evidence type="ECO:0000259" key="3">
    <source>
        <dbReference type="Pfam" id="PF00294"/>
    </source>
</evidence>
<dbReference type="OrthoDB" id="9802794at2"/>
<organism evidence="4 5">
    <name type="scientific">Kibdelosporangium phytohabitans</name>
    <dbReference type="NCBI Taxonomy" id="860235"/>
    <lineage>
        <taxon>Bacteria</taxon>
        <taxon>Bacillati</taxon>
        <taxon>Actinomycetota</taxon>
        <taxon>Actinomycetes</taxon>
        <taxon>Pseudonocardiales</taxon>
        <taxon>Pseudonocardiaceae</taxon>
        <taxon>Kibdelosporangium</taxon>
    </lineage>
</organism>
<reference evidence="4 5" key="1">
    <citation type="submission" date="2015-07" db="EMBL/GenBank/DDBJ databases">
        <title>Genome sequencing of Kibdelosporangium phytohabitans.</title>
        <authorList>
            <person name="Qin S."/>
            <person name="Xing K."/>
        </authorList>
    </citation>
    <scope>NUCLEOTIDE SEQUENCE [LARGE SCALE GENOMIC DNA]</scope>
    <source>
        <strain evidence="4 5">KLBMP1111</strain>
    </source>
</reference>
<dbReference type="STRING" id="860235.AOZ06_29600"/>
<dbReference type="RefSeq" id="WP_054292399.1">
    <property type="nucleotide sequence ID" value="NZ_CP012752.1"/>
</dbReference>
<dbReference type="PANTHER" id="PTHR46969:SF1">
    <property type="entry name" value="BIFUNCTIONAL PROTEIN HLDE"/>
    <property type="match status" value="1"/>
</dbReference>
<evidence type="ECO:0000313" key="4">
    <source>
        <dbReference type="EMBL" id="ALG10496.1"/>
    </source>
</evidence>
<keyword evidence="5" id="KW-1185">Reference proteome</keyword>
<evidence type="ECO:0000313" key="5">
    <source>
        <dbReference type="Proteomes" id="UP000063699"/>
    </source>
</evidence>
<feature type="domain" description="Carbohydrate kinase PfkB" evidence="3">
    <location>
        <begin position="3"/>
        <end position="276"/>
    </location>
</feature>
<sequence length="288" mass="29054">MNLAVVGDTLLDVDLVGTATRLCPDAPVPVVDLASEHVRPGGAGLAALLAADVDVTLVTAIADDADGDRLRKALGGMTVVAGPSWAATPVKTRLRCDGQSLARIDRGGRGDLVVTDEMLDAVVSADAVLVSDYGRGLTKNERLRSVLESAELVVWDPHPRGSSPVAGVRVVTPNAAEAAAACGARPEEAAGILRTMWLAEAVAVTTGSAGAVLDLGHGPITVAAPVTQVVDPCGAGDCFAAAVAVRMVRGDSEPDTVLEAVRAGVDAASRFLANGGAAGFVVLEGENA</sequence>
<keyword evidence="1" id="KW-0808">Transferase</keyword>
<dbReference type="GO" id="GO:0005829">
    <property type="term" value="C:cytosol"/>
    <property type="evidence" value="ECO:0007669"/>
    <property type="project" value="TreeGrafter"/>
</dbReference>
<dbReference type="PROSITE" id="PS00584">
    <property type="entry name" value="PFKB_KINASES_2"/>
    <property type="match status" value="1"/>
</dbReference>
<dbReference type="GO" id="GO:0033785">
    <property type="term" value="F:heptose 7-phosphate kinase activity"/>
    <property type="evidence" value="ECO:0007669"/>
    <property type="project" value="TreeGrafter"/>
</dbReference>
<dbReference type="KEGG" id="kphy:AOZ06_29600"/>
<proteinExistence type="predicted"/>
<dbReference type="Pfam" id="PF00294">
    <property type="entry name" value="PfkB"/>
    <property type="match status" value="1"/>
</dbReference>
<accession>A0A0N9I791</accession>
<evidence type="ECO:0000256" key="2">
    <source>
        <dbReference type="ARBA" id="ARBA00022777"/>
    </source>
</evidence>
<dbReference type="Gene3D" id="3.40.1190.20">
    <property type="match status" value="1"/>
</dbReference>
<keyword evidence="2" id="KW-0418">Kinase</keyword>
<dbReference type="AlphaFoldDB" id="A0A0N9I791"/>